<organism evidence="2 3">
    <name type="scientific">Pyxidicoccus parkwayensis</name>
    <dbReference type="NCBI Taxonomy" id="2813578"/>
    <lineage>
        <taxon>Bacteria</taxon>
        <taxon>Pseudomonadati</taxon>
        <taxon>Myxococcota</taxon>
        <taxon>Myxococcia</taxon>
        <taxon>Myxococcales</taxon>
        <taxon>Cystobacterineae</taxon>
        <taxon>Myxococcaceae</taxon>
        <taxon>Pyxidicoccus</taxon>
    </lineage>
</organism>
<dbReference type="Proteomes" id="UP000662747">
    <property type="component" value="Chromosome"/>
</dbReference>
<protein>
    <submittedName>
        <fullName evidence="2">Uncharacterized protein</fullName>
    </submittedName>
</protein>
<sequence length="57" mass="5996">MTPGANEVENSPPLQTVAGEPNVKNSYVDCATNVDVQRPRRPSAPPATAPLADPQEP</sequence>
<proteinExistence type="predicted"/>
<name>A0ABX7NSB1_9BACT</name>
<gene>
    <name evidence="2" type="ORF">JY651_34350</name>
</gene>
<dbReference type="RefSeq" id="WP_206721894.1">
    <property type="nucleotide sequence ID" value="NZ_CP071090.1"/>
</dbReference>
<reference evidence="2 3" key="1">
    <citation type="submission" date="2021-02" db="EMBL/GenBank/DDBJ databases">
        <title>De Novo genome assembly of isolated myxobacteria.</title>
        <authorList>
            <person name="Stevens D.C."/>
        </authorList>
    </citation>
    <scope>NUCLEOTIDE SEQUENCE [LARGE SCALE GENOMIC DNA]</scope>
    <source>
        <strain evidence="3">SCPEA02</strain>
    </source>
</reference>
<evidence type="ECO:0000313" key="2">
    <source>
        <dbReference type="EMBL" id="QSQ20314.1"/>
    </source>
</evidence>
<accession>A0ABX7NSB1</accession>
<dbReference type="EMBL" id="CP071090">
    <property type="protein sequence ID" value="QSQ20314.1"/>
    <property type="molecule type" value="Genomic_DNA"/>
</dbReference>
<evidence type="ECO:0000256" key="1">
    <source>
        <dbReference type="SAM" id="MobiDB-lite"/>
    </source>
</evidence>
<keyword evidence="3" id="KW-1185">Reference proteome</keyword>
<feature type="region of interest" description="Disordered" evidence="1">
    <location>
        <begin position="1"/>
        <end position="57"/>
    </location>
</feature>
<evidence type="ECO:0000313" key="3">
    <source>
        <dbReference type="Proteomes" id="UP000662747"/>
    </source>
</evidence>